<feature type="transmembrane region" description="Helical" evidence="1">
    <location>
        <begin position="94"/>
        <end position="114"/>
    </location>
</feature>
<evidence type="ECO:0000313" key="2">
    <source>
        <dbReference type="EMBL" id="RHG57748.1"/>
    </source>
</evidence>
<protein>
    <submittedName>
        <fullName evidence="2">Uncharacterized protein</fullName>
    </submittedName>
</protein>
<dbReference type="EMBL" id="QRIM01000020">
    <property type="protein sequence ID" value="RHG57748.1"/>
    <property type="molecule type" value="Genomic_DNA"/>
</dbReference>
<evidence type="ECO:0000313" key="3">
    <source>
        <dbReference type="Proteomes" id="UP000286595"/>
    </source>
</evidence>
<sequence length="118" mass="13897">MLTYQCRVVLRELKKLTNNTDANFCYLFCTHSFSLDNSEATYDYGKFESEIDSIMDTLIAEGYVKTGFNEYNFKLTQKAIHEWQFLLPYFAHPITYLITWILGIVSAFIAEYLIQNYL</sequence>
<dbReference type="AlphaFoldDB" id="A0A3R6KVY8"/>
<name>A0A3R6KVY8_9FIRM</name>
<evidence type="ECO:0000256" key="1">
    <source>
        <dbReference type="SAM" id="Phobius"/>
    </source>
</evidence>
<dbReference type="Proteomes" id="UP000286595">
    <property type="component" value="Unassembled WGS sequence"/>
</dbReference>
<gene>
    <name evidence="2" type="ORF">DW252_14535</name>
</gene>
<accession>A0A3R6KVY8</accession>
<reference evidence="2 3" key="1">
    <citation type="submission" date="2018-08" db="EMBL/GenBank/DDBJ databases">
        <title>A genome reference for cultivated species of the human gut microbiota.</title>
        <authorList>
            <person name="Zou Y."/>
            <person name="Xue W."/>
            <person name="Luo G."/>
        </authorList>
    </citation>
    <scope>NUCLEOTIDE SEQUENCE [LARGE SCALE GENOMIC DNA]</scope>
    <source>
        <strain evidence="2 3">AM22-12LB</strain>
    </source>
</reference>
<comment type="caution">
    <text evidence="2">The sequence shown here is derived from an EMBL/GenBank/DDBJ whole genome shotgun (WGS) entry which is preliminary data.</text>
</comment>
<proteinExistence type="predicted"/>
<keyword evidence="1" id="KW-1133">Transmembrane helix</keyword>
<organism evidence="2 3">
    <name type="scientific">Coprococcus comes</name>
    <dbReference type="NCBI Taxonomy" id="410072"/>
    <lineage>
        <taxon>Bacteria</taxon>
        <taxon>Bacillati</taxon>
        <taxon>Bacillota</taxon>
        <taxon>Clostridia</taxon>
        <taxon>Lachnospirales</taxon>
        <taxon>Lachnospiraceae</taxon>
        <taxon>Coprococcus</taxon>
    </lineage>
</organism>
<keyword evidence="1" id="KW-0812">Transmembrane</keyword>
<keyword evidence="1" id="KW-0472">Membrane</keyword>
<dbReference type="RefSeq" id="WP_118219288.1">
    <property type="nucleotide sequence ID" value="NZ_JBCJBC010000003.1"/>
</dbReference>